<dbReference type="InterPro" id="IPR014503">
    <property type="entry name" value="Clavaminate_syn-like"/>
</dbReference>
<evidence type="ECO:0000256" key="3">
    <source>
        <dbReference type="ARBA" id="ARBA00023002"/>
    </source>
</evidence>
<dbReference type="SUPFAM" id="SSF51197">
    <property type="entry name" value="Clavaminate synthase-like"/>
    <property type="match status" value="1"/>
</dbReference>
<dbReference type="Pfam" id="PF02668">
    <property type="entry name" value="TauD"/>
    <property type="match status" value="1"/>
</dbReference>
<evidence type="ECO:0000313" key="7">
    <source>
        <dbReference type="EMBL" id="AQU69806.1"/>
    </source>
</evidence>
<name>A0A1U9QZY3_STRNV</name>
<keyword evidence="8" id="KW-1185">Reference proteome</keyword>
<dbReference type="KEGG" id="snw:BBN63_30085"/>
<dbReference type="RefSeq" id="WP_078078455.1">
    <property type="nucleotide sequence ID" value="NZ_CP018047.1"/>
</dbReference>
<keyword evidence="2 5" id="KW-0479">Metal-binding</keyword>
<evidence type="ECO:0000313" key="8">
    <source>
        <dbReference type="Proteomes" id="UP000189677"/>
    </source>
</evidence>
<gene>
    <name evidence="7" type="ORF">BBN63_30085</name>
</gene>
<dbReference type="InterPro" id="IPR053447">
    <property type="entry name" value="Alpha-KG_dependent_hydroxylase"/>
</dbReference>
<evidence type="ECO:0000259" key="6">
    <source>
        <dbReference type="Pfam" id="PF02668"/>
    </source>
</evidence>
<keyword evidence="4 5" id="KW-0408">Iron</keyword>
<evidence type="ECO:0000256" key="2">
    <source>
        <dbReference type="ARBA" id="ARBA00022723"/>
    </source>
</evidence>
<dbReference type="PIRSF" id="PIRSF019543">
    <property type="entry name" value="Clavaminate_syn"/>
    <property type="match status" value="1"/>
</dbReference>
<feature type="binding site" evidence="5">
    <location>
        <position position="293"/>
    </location>
    <ligand>
        <name>Fe cation</name>
        <dbReference type="ChEBI" id="CHEBI:24875"/>
    </ligand>
</feature>
<dbReference type="AlphaFoldDB" id="A0A1U9QZY3"/>
<evidence type="ECO:0000256" key="5">
    <source>
        <dbReference type="PIRSR" id="PIRSR019543-2"/>
    </source>
</evidence>
<dbReference type="EMBL" id="CP018047">
    <property type="protein sequence ID" value="AQU69806.1"/>
    <property type="molecule type" value="Genomic_DNA"/>
</dbReference>
<dbReference type="NCBIfam" id="NF041363">
    <property type="entry name" value="GntD_guanitoxin"/>
    <property type="match status" value="1"/>
</dbReference>
<accession>A0A1U9QZY3</accession>
<dbReference type="InterPro" id="IPR003819">
    <property type="entry name" value="TauD/TfdA-like"/>
</dbReference>
<comment type="similarity">
    <text evidence="1">Belongs to the clavaminate synthase family.</text>
</comment>
<evidence type="ECO:0000256" key="4">
    <source>
        <dbReference type="ARBA" id="ARBA00023004"/>
    </source>
</evidence>
<sequence length="334" mass="37114">MIRYVDLDAAEGAAMDTLTRSVLRDHGASSAPALLDDLSVQAHRLPPRLIRELREFRNAETASCLVVRGLPVDDSRLGPTPLDWREPPREPESGVHEVALMLATAHLGDLFGWSTLQNGRLVHDVLPVPAHENDQSGHGTVELAWHTEDGFHPFRCDYLLLLGLRNHDAVPTVVSGVDEVALTDEQREVLGQSRFLILPDTEHLKHARKLTENRGSLHAVQRMQDDPEPVAVLFGHPDRPYLRIDPAFMSPLPGDQEAAAALTALTGELQRNLTEVALAPGDLLVIDNYRAVHGRSAFKARFDGTDRWLKKAVVTRDLRKSRAHRETPAERVLL</sequence>
<feature type="domain" description="TauD/TfdA-like" evidence="6">
    <location>
        <begin position="121"/>
        <end position="311"/>
    </location>
</feature>
<proteinExistence type="inferred from homology"/>
<keyword evidence="3" id="KW-0560">Oxidoreductase</keyword>
<feature type="binding site" evidence="5">
    <location>
        <position position="148"/>
    </location>
    <ligand>
        <name>Fe cation</name>
        <dbReference type="ChEBI" id="CHEBI:24875"/>
    </ligand>
</feature>
<dbReference type="GO" id="GO:0016491">
    <property type="term" value="F:oxidoreductase activity"/>
    <property type="evidence" value="ECO:0007669"/>
    <property type="project" value="UniProtKB-KW"/>
</dbReference>
<protein>
    <recommendedName>
        <fullName evidence="6">TauD/TfdA-like domain-containing protein</fullName>
    </recommendedName>
</protein>
<reference evidence="7 8" key="1">
    <citation type="submission" date="2016-11" db="EMBL/GenBank/DDBJ databases">
        <title>Complete genome sequence of Streptomyces niveus SCSIO 3406.</title>
        <authorList>
            <person name="Zhu Q."/>
            <person name="Cheng W."/>
            <person name="Song Y."/>
            <person name="Li Q."/>
            <person name="Ju J."/>
        </authorList>
    </citation>
    <scope>NUCLEOTIDE SEQUENCE [LARGE SCALE GENOMIC DNA]</scope>
    <source>
        <strain evidence="7 8">SCSIO 3406</strain>
    </source>
</reference>
<evidence type="ECO:0000256" key="1">
    <source>
        <dbReference type="ARBA" id="ARBA00008425"/>
    </source>
</evidence>
<dbReference type="Gene3D" id="3.60.130.10">
    <property type="entry name" value="Clavaminate synthase-like"/>
    <property type="match status" value="1"/>
</dbReference>
<dbReference type="Proteomes" id="UP000189677">
    <property type="component" value="Chromosome"/>
</dbReference>
<feature type="binding site" evidence="5">
    <location>
        <position position="146"/>
    </location>
    <ligand>
        <name>Fe cation</name>
        <dbReference type="ChEBI" id="CHEBI:24875"/>
    </ligand>
</feature>
<dbReference type="InterPro" id="IPR042098">
    <property type="entry name" value="TauD-like_sf"/>
</dbReference>
<dbReference type="GO" id="GO:0005506">
    <property type="term" value="F:iron ion binding"/>
    <property type="evidence" value="ECO:0007669"/>
    <property type="project" value="InterPro"/>
</dbReference>
<organism evidence="7 8">
    <name type="scientific">Streptomyces niveus</name>
    <name type="common">Streptomyces spheroides</name>
    <dbReference type="NCBI Taxonomy" id="193462"/>
    <lineage>
        <taxon>Bacteria</taxon>
        <taxon>Bacillati</taxon>
        <taxon>Actinomycetota</taxon>
        <taxon>Actinomycetes</taxon>
        <taxon>Kitasatosporales</taxon>
        <taxon>Streptomycetaceae</taxon>
        <taxon>Streptomyces</taxon>
    </lineage>
</organism>
<dbReference type="OrthoDB" id="3872700at2"/>